<evidence type="ECO:0000313" key="2">
    <source>
        <dbReference type="Proteomes" id="UP000050791"/>
    </source>
</evidence>
<dbReference type="PANTHER" id="PTHR23052">
    <property type="entry name" value="AXONEMAL DYNEIN LIGHT CHAIN DOMAIN-CONTAINING PROTEIN 1"/>
    <property type="match status" value="1"/>
</dbReference>
<evidence type="ECO:0000313" key="3">
    <source>
        <dbReference type="WBParaSite" id="SMTH1_62010.1"/>
    </source>
</evidence>
<name>A0AA85BK91_9TREM</name>
<evidence type="ECO:0008006" key="4">
    <source>
        <dbReference type="Google" id="ProtNLM"/>
    </source>
</evidence>
<dbReference type="PANTHER" id="PTHR23052:SF1">
    <property type="entry name" value="AXONEMAL DYNEIN LIGHT CHAIN DOMAIN-CONTAINING PROTEIN 1"/>
    <property type="match status" value="1"/>
</dbReference>
<dbReference type="AlphaFoldDB" id="A0AA85BK91"/>
<feature type="region of interest" description="Disordered" evidence="1">
    <location>
        <begin position="653"/>
        <end position="676"/>
    </location>
</feature>
<protein>
    <recommendedName>
        <fullName evidence="4">DHC_N1 domain-containing protein</fullName>
    </recommendedName>
</protein>
<dbReference type="WBParaSite" id="SMTH1_62010.1">
    <property type="protein sequence ID" value="SMTH1_62010.1"/>
    <property type="gene ID" value="SMTH1_62010"/>
</dbReference>
<dbReference type="Proteomes" id="UP000050791">
    <property type="component" value="Unassembled WGS sequence"/>
</dbReference>
<evidence type="ECO:0000256" key="1">
    <source>
        <dbReference type="SAM" id="MobiDB-lite"/>
    </source>
</evidence>
<proteinExistence type="predicted"/>
<organism evidence="2 3">
    <name type="scientific">Schistosoma mattheei</name>
    <dbReference type="NCBI Taxonomy" id="31246"/>
    <lineage>
        <taxon>Eukaryota</taxon>
        <taxon>Metazoa</taxon>
        <taxon>Spiralia</taxon>
        <taxon>Lophotrochozoa</taxon>
        <taxon>Platyhelminthes</taxon>
        <taxon>Trematoda</taxon>
        <taxon>Digenea</taxon>
        <taxon>Strigeidida</taxon>
        <taxon>Schistosomatoidea</taxon>
        <taxon>Schistosomatidae</taxon>
        <taxon>Schistosoma</taxon>
    </lineage>
</organism>
<accession>A0AA85BK91</accession>
<reference evidence="3" key="1">
    <citation type="submission" date="2023-11" db="UniProtKB">
        <authorList>
            <consortium name="WormBaseParasite"/>
        </authorList>
    </citation>
    <scope>IDENTIFICATION</scope>
</reference>
<feature type="compositionally biased region" description="Polar residues" evidence="1">
    <location>
        <begin position="654"/>
        <end position="670"/>
    </location>
</feature>
<dbReference type="InterPro" id="IPR052845">
    <property type="entry name" value="Axonemal_dynein_LC_domain"/>
</dbReference>
<sequence length="893" mass="106239">MTWSLWHFQRNRERFKHLLDKLIRNSVSSGQYIVVPTCFHEHALRSLLLEGLSHRCFSVVRFDVCNAIHVEDGQFTVFFKDTTGRIIMLPKLLPNFCKDSEVVKLKEPSSGVCHLYNNKRNSTNFTMIFLKSIDQENRYYHSYLENFIFQETVQCYERGKLLADIRMIYKNFIESLPIKFSNLFTELFCQEILCQKTLQLNEQHVNETMNIFHKIKAMCETNKTYKMEEKGIAIKLKAKLSEASMREYLLSEFKHYYTNQRKHSKDRLENMKNNYKLWNNSLKVLNYHVYSQISNVPKSNISNLAVICFKLQQTVEIWGFLGAWLIELLKLYDTTILNQIDKIIWNDWYIHFESVEKDLYIHDQECKLHVQKLDSMLKSLDTYFKHDRLMNTQNCLNDLLDLLSNLLEVSNECLDLFNGERVLNIEEKLVTIDHIQNYWFEMFYQSSHCDELMLEDSTNYEKEITIQLQKELTNMIASRRIQLHGENGIVQLLTKVIRNIEDFIRFIQFNTENYVNNKNSKTHSPLRLNNQSKITTNELELQCKNLCQQYDYWMVTIKNILHCKWQIYDNELPSKQISRPHSIDETCTVAFDEWNQINDNKRSLFKCQQNLIKWLELIKNRVNSISEMRNEQILLEQINIIQQLNKQITNNNTDDVNGQRNLPVGNNSSIQNDQLNKQNPKLKKNSFYELTKSLFKLGSRVIKHLDQKNICISYDHKTMLSRLNSFKLYAERWIEYLNIIENFNDTQTFKNVKDYLNVHSGSRKFIGVYNQSIIRYLQSTDGTIREHLLANTIDGQSVQNNDDTEFMIQLSNHYLMNTKLAYLTLLKQNELSELLNKTEMTTMEFDKETTIVEQQWIHLCNTIESLQYQFDMKQNELKRLKDILQIKMEVLSE</sequence>